<proteinExistence type="predicted"/>
<dbReference type="PROSITE" id="PS51178">
    <property type="entry name" value="PASTA"/>
    <property type="match status" value="3"/>
</dbReference>
<evidence type="ECO:0000256" key="10">
    <source>
        <dbReference type="PROSITE-ProRule" id="PRU10141"/>
    </source>
</evidence>
<feature type="region of interest" description="Disordered" evidence="11">
    <location>
        <begin position="492"/>
        <end position="611"/>
    </location>
</feature>
<dbReference type="AlphaFoldDB" id="A0A7W8QNJ4"/>
<keyword evidence="12" id="KW-0812">Transmembrane</keyword>
<evidence type="ECO:0000256" key="6">
    <source>
        <dbReference type="ARBA" id="ARBA00022777"/>
    </source>
</evidence>
<evidence type="ECO:0000313" key="15">
    <source>
        <dbReference type="EMBL" id="MBB5433655.1"/>
    </source>
</evidence>
<dbReference type="NCBIfam" id="NF033483">
    <property type="entry name" value="PknB_PASTA_kin"/>
    <property type="match status" value="1"/>
</dbReference>
<dbReference type="PANTHER" id="PTHR43289">
    <property type="entry name" value="MITOGEN-ACTIVATED PROTEIN KINASE KINASE KINASE 20-RELATED"/>
    <property type="match status" value="1"/>
</dbReference>
<dbReference type="GO" id="GO:0004674">
    <property type="term" value="F:protein serine/threonine kinase activity"/>
    <property type="evidence" value="ECO:0007669"/>
    <property type="project" value="UniProtKB-KW"/>
</dbReference>
<dbReference type="CDD" id="cd06577">
    <property type="entry name" value="PASTA_pknB"/>
    <property type="match status" value="3"/>
</dbReference>
<dbReference type="PANTHER" id="PTHR43289:SF6">
    <property type="entry name" value="SERINE_THREONINE-PROTEIN KINASE NEKL-3"/>
    <property type="match status" value="1"/>
</dbReference>
<feature type="compositionally biased region" description="Basic and acidic residues" evidence="11">
    <location>
        <begin position="595"/>
        <end position="611"/>
    </location>
</feature>
<comment type="catalytic activity">
    <reaction evidence="8">
        <text>L-threonyl-[protein] + ATP = O-phospho-L-threonyl-[protein] + ADP + H(+)</text>
        <dbReference type="Rhea" id="RHEA:46608"/>
        <dbReference type="Rhea" id="RHEA-COMP:11060"/>
        <dbReference type="Rhea" id="RHEA-COMP:11605"/>
        <dbReference type="ChEBI" id="CHEBI:15378"/>
        <dbReference type="ChEBI" id="CHEBI:30013"/>
        <dbReference type="ChEBI" id="CHEBI:30616"/>
        <dbReference type="ChEBI" id="CHEBI:61977"/>
        <dbReference type="ChEBI" id="CHEBI:456216"/>
        <dbReference type="EC" id="2.7.11.1"/>
    </reaction>
</comment>
<dbReference type="InterPro" id="IPR000719">
    <property type="entry name" value="Prot_kinase_dom"/>
</dbReference>
<comment type="catalytic activity">
    <reaction evidence="9">
        <text>L-seryl-[protein] + ATP = O-phospho-L-seryl-[protein] + ADP + H(+)</text>
        <dbReference type="Rhea" id="RHEA:17989"/>
        <dbReference type="Rhea" id="RHEA-COMP:9863"/>
        <dbReference type="Rhea" id="RHEA-COMP:11604"/>
        <dbReference type="ChEBI" id="CHEBI:15378"/>
        <dbReference type="ChEBI" id="CHEBI:29999"/>
        <dbReference type="ChEBI" id="CHEBI:30616"/>
        <dbReference type="ChEBI" id="CHEBI:83421"/>
        <dbReference type="ChEBI" id="CHEBI:456216"/>
        <dbReference type="EC" id="2.7.11.1"/>
    </reaction>
</comment>
<feature type="domain" description="PASTA" evidence="14">
    <location>
        <begin position="489"/>
        <end position="555"/>
    </location>
</feature>
<evidence type="ECO:0000256" key="3">
    <source>
        <dbReference type="ARBA" id="ARBA00022679"/>
    </source>
</evidence>
<gene>
    <name evidence="15" type="ORF">HDA36_003739</name>
</gene>
<keyword evidence="3 15" id="KW-0808">Transferase</keyword>
<dbReference type="EMBL" id="JACHDB010000001">
    <property type="protein sequence ID" value="MBB5433655.1"/>
    <property type="molecule type" value="Genomic_DNA"/>
</dbReference>
<reference evidence="15 16" key="1">
    <citation type="submission" date="2020-08" db="EMBL/GenBank/DDBJ databases">
        <title>Sequencing the genomes of 1000 actinobacteria strains.</title>
        <authorList>
            <person name="Klenk H.-P."/>
        </authorList>
    </citation>
    <scope>NUCLEOTIDE SEQUENCE [LARGE SCALE GENOMIC DNA]</scope>
    <source>
        <strain evidence="15 16">DSM 44551</strain>
    </source>
</reference>
<keyword evidence="16" id="KW-1185">Reference proteome</keyword>
<comment type="caution">
    <text evidence="15">The sequence shown here is derived from an EMBL/GenBank/DDBJ whole genome shotgun (WGS) entry which is preliminary data.</text>
</comment>
<dbReference type="InterPro" id="IPR017441">
    <property type="entry name" value="Protein_kinase_ATP_BS"/>
</dbReference>
<organism evidence="15 16">
    <name type="scientific">Nocardiopsis composta</name>
    <dbReference type="NCBI Taxonomy" id="157465"/>
    <lineage>
        <taxon>Bacteria</taxon>
        <taxon>Bacillati</taxon>
        <taxon>Actinomycetota</taxon>
        <taxon>Actinomycetes</taxon>
        <taxon>Streptosporangiales</taxon>
        <taxon>Nocardiopsidaceae</taxon>
        <taxon>Nocardiopsis</taxon>
    </lineage>
</organism>
<dbReference type="RefSeq" id="WP_184393596.1">
    <property type="nucleotide sequence ID" value="NZ_BAAAJD010000189.1"/>
</dbReference>
<accession>A0A7W8QNJ4</accession>
<dbReference type="Proteomes" id="UP000572635">
    <property type="component" value="Unassembled WGS sequence"/>
</dbReference>
<feature type="compositionally biased region" description="Acidic residues" evidence="11">
    <location>
        <begin position="378"/>
        <end position="394"/>
    </location>
</feature>
<evidence type="ECO:0000256" key="8">
    <source>
        <dbReference type="ARBA" id="ARBA00047899"/>
    </source>
</evidence>
<dbReference type="Gene3D" id="1.10.510.10">
    <property type="entry name" value="Transferase(Phosphotransferase) domain 1"/>
    <property type="match status" value="1"/>
</dbReference>
<name>A0A7W8QNJ4_9ACTN</name>
<evidence type="ECO:0000313" key="16">
    <source>
        <dbReference type="Proteomes" id="UP000572635"/>
    </source>
</evidence>
<dbReference type="SMART" id="SM00740">
    <property type="entry name" value="PASTA"/>
    <property type="match status" value="3"/>
</dbReference>
<dbReference type="Gene3D" id="3.30.200.20">
    <property type="entry name" value="Phosphorylase Kinase, domain 1"/>
    <property type="match status" value="1"/>
</dbReference>
<protein>
    <recommendedName>
        <fullName evidence="1">non-specific serine/threonine protein kinase</fullName>
        <ecNumber evidence="1">2.7.11.1</ecNumber>
    </recommendedName>
</protein>
<evidence type="ECO:0000256" key="4">
    <source>
        <dbReference type="ARBA" id="ARBA00022737"/>
    </source>
</evidence>
<feature type="compositionally biased region" description="Pro residues" evidence="11">
    <location>
        <begin position="568"/>
        <end position="585"/>
    </location>
</feature>
<feature type="region of interest" description="Disordered" evidence="11">
    <location>
        <begin position="378"/>
        <end position="410"/>
    </location>
</feature>
<evidence type="ECO:0000259" key="14">
    <source>
        <dbReference type="PROSITE" id="PS51178"/>
    </source>
</evidence>
<keyword evidence="4" id="KW-0677">Repeat</keyword>
<keyword evidence="2" id="KW-0723">Serine/threonine-protein kinase</keyword>
<keyword evidence="12" id="KW-1133">Transmembrane helix</keyword>
<evidence type="ECO:0000256" key="12">
    <source>
        <dbReference type="SAM" id="Phobius"/>
    </source>
</evidence>
<evidence type="ECO:0000259" key="13">
    <source>
        <dbReference type="PROSITE" id="PS50011"/>
    </source>
</evidence>
<keyword evidence="12" id="KW-0472">Membrane</keyword>
<sequence length="611" mass="65748">MSQPRLLGGRYELDAVVGRGGMAEVHRARDLRLDRLVAVKTLRHDLARDHIFQERFRREAQSAASLNHPSIIAVYDTGEDVVDGVSLPFIVMEYVDGRTLKELLDDGRKLLPDRCAEITVGILRALDYSHRNGIVHRDIKPANVMLTRQAEVKVMDFGIARAMNDDQATMTQASQVIGTAQYLSPEQARGERVDARSDIYSTGCVLYELLTGGPPFTGDSPVSIAYQHVRENPVPPGEVDPEIPEWLDAVVLRAMAKDRDERYQSAEEMREDLERGLQGMQPAAGTMAMAAAGSTTALPPVEEDRYDRDRYDDFESGERKSKTALWVVLALAAIAAIAIGGWLLLNGGSGDEDTVTIPEVAGSSEADARVALLEEGLDDSQIEVDSEASSDYDEGQATRTDPEAGTEVGPDDAVTLYISAGPETEEVPSVVGQTEEAAKQALSDAGFEVGDVSTAPSNEYEAGIVSSSTPGEGEEAPAGSKVALVVSSGPSQVEVPDLSGMTQSQAQSELQGAGLTASFQEQDSEDQEPGQVISQNPEAGTKVDPGTEVTVTIAREPDDEPTDGPTDGSPPPPTDDGGDSPPPPGDGEDDIPFPWDRDWQTHRGWEQYYRD</sequence>
<evidence type="ECO:0000256" key="1">
    <source>
        <dbReference type="ARBA" id="ARBA00012513"/>
    </source>
</evidence>
<keyword evidence="7 10" id="KW-0067">ATP-binding</keyword>
<dbReference type="GO" id="GO:0005524">
    <property type="term" value="F:ATP binding"/>
    <property type="evidence" value="ECO:0007669"/>
    <property type="project" value="UniProtKB-UniRule"/>
</dbReference>
<dbReference type="InterPro" id="IPR011009">
    <property type="entry name" value="Kinase-like_dom_sf"/>
</dbReference>
<dbReference type="PROSITE" id="PS00107">
    <property type="entry name" value="PROTEIN_KINASE_ATP"/>
    <property type="match status" value="1"/>
</dbReference>
<dbReference type="InterPro" id="IPR005543">
    <property type="entry name" value="PASTA_dom"/>
</dbReference>
<dbReference type="PROSITE" id="PS50011">
    <property type="entry name" value="PROTEIN_KINASE_DOM"/>
    <property type="match status" value="1"/>
</dbReference>
<dbReference type="PROSITE" id="PS00108">
    <property type="entry name" value="PROTEIN_KINASE_ST"/>
    <property type="match status" value="1"/>
</dbReference>
<evidence type="ECO:0000256" key="5">
    <source>
        <dbReference type="ARBA" id="ARBA00022741"/>
    </source>
</evidence>
<evidence type="ECO:0000256" key="2">
    <source>
        <dbReference type="ARBA" id="ARBA00022527"/>
    </source>
</evidence>
<feature type="domain" description="Protein kinase" evidence="13">
    <location>
        <begin position="11"/>
        <end position="277"/>
    </location>
</feature>
<dbReference type="FunFam" id="1.10.510.10:FF:000021">
    <property type="entry name" value="Serine/threonine protein kinase"/>
    <property type="match status" value="1"/>
</dbReference>
<keyword evidence="5 10" id="KW-0547">Nucleotide-binding</keyword>
<dbReference type="FunFam" id="3.30.200.20:FF:000035">
    <property type="entry name" value="Serine/threonine protein kinase Stk1"/>
    <property type="match status" value="1"/>
</dbReference>
<feature type="domain" description="PASTA" evidence="14">
    <location>
        <begin position="421"/>
        <end position="488"/>
    </location>
</feature>
<dbReference type="Gene3D" id="3.30.10.20">
    <property type="match status" value="3"/>
</dbReference>
<dbReference type="Pfam" id="PF03793">
    <property type="entry name" value="PASTA"/>
    <property type="match status" value="3"/>
</dbReference>
<evidence type="ECO:0000256" key="11">
    <source>
        <dbReference type="SAM" id="MobiDB-lite"/>
    </source>
</evidence>
<dbReference type="CDD" id="cd14014">
    <property type="entry name" value="STKc_PknB_like"/>
    <property type="match status" value="1"/>
</dbReference>
<dbReference type="SMART" id="SM00220">
    <property type="entry name" value="S_TKc"/>
    <property type="match status" value="1"/>
</dbReference>
<dbReference type="SUPFAM" id="SSF54184">
    <property type="entry name" value="Penicillin-binding protein 2x (pbp-2x), c-terminal domain"/>
    <property type="match status" value="1"/>
</dbReference>
<feature type="compositionally biased region" description="Polar residues" evidence="11">
    <location>
        <begin position="500"/>
        <end position="510"/>
    </location>
</feature>
<dbReference type="SUPFAM" id="SSF56112">
    <property type="entry name" value="Protein kinase-like (PK-like)"/>
    <property type="match status" value="1"/>
</dbReference>
<feature type="transmembrane region" description="Helical" evidence="12">
    <location>
        <begin position="324"/>
        <end position="345"/>
    </location>
</feature>
<feature type="binding site" evidence="10">
    <location>
        <position position="40"/>
    </location>
    <ligand>
        <name>ATP</name>
        <dbReference type="ChEBI" id="CHEBI:30616"/>
    </ligand>
</feature>
<dbReference type="Pfam" id="PF00069">
    <property type="entry name" value="Pkinase"/>
    <property type="match status" value="1"/>
</dbReference>
<dbReference type="GO" id="GO:0045717">
    <property type="term" value="P:negative regulation of fatty acid biosynthetic process"/>
    <property type="evidence" value="ECO:0007669"/>
    <property type="project" value="UniProtKB-ARBA"/>
</dbReference>
<evidence type="ECO:0000256" key="9">
    <source>
        <dbReference type="ARBA" id="ARBA00048679"/>
    </source>
</evidence>
<feature type="domain" description="PASTA" evidence="14">
    <location>
        <begin position="351"/>
        <end position="420"/>
    </location>
</feature>
<evidence type="ECO:0000256" key="7">
    <source>
        <dbReference type="ARBA" id="ARBA00022840"/>
    </source>
</evidence>
<dbReference type="InterPro" id="IPR008271">
    <property type="entry name" value="Ser/Thr_kinase_AS"/>
</dbReference>
<keyword evidence="6 15" id="KW-0418">Kinase</keyword>
<dbReference type="EC" id="2.7.11.1" evidence="1"/>